<dbReference type="InterPro" id="IPR051536">
    <property type="entry name" value="UDG_Type-4/5"/>
</dbReference>
<evidence type="ECO:0000256" key="5">
    <source>
        <dbReference type="ARBA" id="ARBA00022763"/>
    </source>
</evidence>
<keyword evidence="8" id="KW-0411">Iron-sulfur</keyword>
<dbReference type="RefSeq" id="WP_085937570.1">
    <property type="nucleotide sequence ID" value="NZ_FUWJ01000014.1"/>
</dbReference>
<evidence type="ECO:0000256" key="2">
    <source>
        <dbReference type="ARBA" id="ARBA00019403"/>
    </source>
</evidence>
<dbReference type="InterPro" id="IPR005273">
    <property type="entry name" value="Ura-DNA_glyco_family4"/>
</dbReference>
<keyword evidence="7" id="KW-0408">Iron</keyword>
<keyword evidence="4" id="KW-0479">Metal-binding</keyword>
<evidence type="ECO:0000313" key="11">
    <source>
        <dbReference type="EMBL" id="SKA36711.1"/>
    </source>
</evidence>
<dbReference type="Proteomes" id="UP000190092">
    <property type="component" value="Unassembled WGS sequence"/>
</dbReference>
<keyword evidence="5" id="KW-0227">DNA damage</keyword>
<proteinExistence type="inferred from homology"/>
<protein>
    <recommendedName>
        <fullName evidence="2">Type-4 uracil-DNA glycosylase</fullName>
    </recommendedName>
</protein>
<dbReference type="SMART" id="SM00987">
    <property type="entry name" value="UreE_C"/>
    <property type="match status" value="1"/>
</dbReference>
<evidence type="ECO:0000256" key="7">
    <source>
        <dbReference type="ARBA" id="ARBA00023004"/>
    </source>
</evidence>
<dbReference type="EMBL" id="FUWJ01000014">
    <property type="protein sequence ID" value="SKA36711.1"/>
    <property type="molecule type" value="Genomic_DNA"/>
</dbReference>
<dbReference type="GO" id="GO:0051539">
    <property type="term" value="F:4 iron, 4 sulfur cluster binding"/>
    <property type="evidence" value="ECO:0007669"/>
    <property type="project" value="UniProtKB-KW"/>
</dbReference>
<sequence>MATKPGAAKLAKVAQEARACTRCPLYRNATQTVFGEGPVGATLMLVGEQPGDQEDIAGHPFVGPAGKILDRALVEAGIDRKQVYVTNAVKHFKNEPRGKRRLHKKPNRYEVEVCKVWLAQEIELVKPGLVLAMGVTAAEALAGRPMTLARERGKELTFPDGRRGMVTVHPSSILRVPDESARHKAYAGLVKDLKSALKTLQAA</sequence>
<gene>
    <name evidence="11" type="ORF">SAMN02745126_05826</name>
</gene>
<dbReference type="Gene3D" id="3.40.470.10">
    <property type="entry name" value="Uracil-DNA glycosylase-like domain"/>
    <property type="match status" value="1"/>
</dbReference>
<dbReference type="SUPFAM" id="SSF52141">
    <property type="entry name" value="Uracil-DNA glycosylase-like"/>
    <property type="match status" value="1"/>
</dbReference>
<evidence type="ECO:0000256" key="8">
    <source>
        <dbReference type="ARBA" id="ARBA00023014"/>
    </source>
</evidence>
<accession>A0A1T4T8U3</accession>
<dbReference type="PANTHER" id="PTHR33693">
    <property type="entry name" value="TYPE-5 URACIL-DNA GLYCOSYLASE"/>
    <property type="match status" value="1"/>
</dbReference>
<evidence type="ECO:0000259" key="10">
    <source>
        <dbReference type="SMART" id="SM00986"/>
    </source>
</evidence>
<comment type="similarity">
    <text evidence="1">Belongs to the uracil-DNA glycosylase (UDG) superfamily. Type 4 (UDGa) family.</text>
</comment>
<dbReference type="Pfam" id="PF03167">
    <property type="entry name" value="UDG"/>
    <property type="match status" value="1"/>
</dbReference>
<dbReference type="GO" id="GO:0097506">
    <property type="term" value="F:deaminated base DNA N-glycosylase activity"/>
    <property type="evidence" value="ECO:0007669"/>
    <property type="project" value="UniProtKB-ARBA"/>
</dbReference>
<organism evidence="11 12">
    <name type="scientific">Enhydrobacter aerosaccus</name>
    <dbReference type="NCBI Taxonomy" id="225324"/>
    <lineage>
        <taxon>Bacteria</taxon>
        <taxon>Pseudomonadati</taxon>
        <taxon>Pseudomonadota</taxon>
        <taxon>Alphaproteobacteria</taxon>
        <taxon>Hyphomicrobiales</taxon>
        <taxon>Enhydrobacter</taxon>
    </lineage>
</organism>
<evidence type="ECO:0000256" key="6">
    <source>
        <dbReference type="ARBA" id="ARBA00022801"/>
    </source>
</evidence>
<keyword evidence="12" id="KW-1185">Reference proteome</keyword>
<dbReference type="InterPro" id="IPR036895">
    <property type="entry name" value="Uracil-DNA_glycosylase-like_sf"/>
</dbReference>
<evidence type="ECO:0000313" key="12">
    <source>
        <dbReference type="Proteomes" id="UP000190092"/>
    </source>
</evidence>
<dbReference type="GO" id="GO:0006281">
    <property type="term" value="P:DNA repair"/>
    <property type="evidence" value="ECO:0007669"/>
    <property type="project" value="UniProtKB-KW"/>
</dbReference>
<dbReference type="InterPro" id="IPR005122">
    <property type="entry name" value="Uracil-DNA_glycosylase-like"/>
</dbReference>
<evidence type="ECO:0000256" key="3">
    <source>
        <dbReference type="ARBA" id="ARBA00022485"/>
    </source>
</evidence>
<evidence type="ECO:0000256" key="1">
    <source>
        <dbReference type="ARBA" id="ARBA00006521"/>
    </source>
</evidence>
<dbReference type="GO" id="GO:0046872">
    <property type="term" value="F:metal ion binding"/>
    <property type="evidence" value="ECO:0007669"/>
    <property type="project" value="UniProtKB-KW"/>
</dbReference>
<reference evidence="12" key="1">
    <citation type="submission" date="2017-02" db="EMBL/GenBank/DDBJ databases">
        <authorList>
            <person name="Varghese N."/>
            <person name="Submissions S."/>
        </authorList>
    </citation>
    <scope>NUCLEOTIDE SEQUENCE [LARGE SCALE GENOMIC DNA]</scope>
    <source>
        <strain evidence="12">ATCC 27094</strain>
    </source>
</reference>
<dbReference type="OrthoDB" id="5290748at2"/>
<name>A0A1T4T8U3_9HYPH</name>
<keyword evidence="6" id="KW-0378">Hydrolase</keyword>
<keyword evidence="9" id="KW-0234">DNA repair</keyword>
<feature type="domain" description="Uracil-DNA glycosylase-like" evidence="10">
    <location>
        <begin position="34"/>
        <end position="194"/>
    </location>
</feature>
<dbReference type="NCBIfam" id="TIGR00758">
    <property type="entry name" value="UDG_fam4"/>
    <property type="match status" value="1"/>
</dbReference>
<keyword evidence="3" id="KW-0004">4Fe-4S</keyword>
<dbReference type="CDD" id="cd10030">
    <property type="entry name" value="UDG-F4_TTUDGA_SPO1dp_like"/>
    <property type="match status" value="1"/>
</dbReference>
<dbReference type="STRING" id="225324.SAMN02745126_05826"/>
<dbReference type="SMART" id="SM00986">
    <property type="entry name" value="UDG"/>
    <property type="match status" value="1"/>
</dbReference>
<dbReference type="PANTHER" id="PTHR33693:SF9">
    <property type="entry name" value="TYPE-4 URACIL-DNA GLYCOSYLASE"/>
    <property type="match status" value="1"/>
</dbReference>
<dbReference type="AlphaFoldDB" id="A0A1T4T8U3"/>
<evidence type="ECO:0000256" key="9">
    <source>
        <dbReference type="ARBA" id="ARBA00023204"/>
    </source>
</evidence>
<evidence type="ECO:0000256" key="4">
    <source>
        <dbReference type="ARBA" id="ARBA00022723"/>
    </source>
</evidence>
<dbReference type="NCBIfam" id="TIGR03914">
    <property type="entry name" value="UDG_fam_dom"/>
    <property type="match status" value="1"/>
</dbReference>